<evidence type="ECO:0008006" key="3">
    <source>
        <dbReference type="Google" id="ProtNLM"/>
    </source>
</evidence>
<dbReference type="EMBL" id="HBKN01047012">
    <property type="protein sequence ID" value="CAE2336820.1"/>
    <property type="molecule type" value="Transcribed_RNA"/>
</dbReference>
<evidence type="ECO:0000313" key="2">
    <source>
        <dbReference type="EMBL" id="CAE2336820.1"/>
    </source>
</evidence>
<feature type="region of interest" description="Disordered" evidence="1">
    <location>
        <begin position="36"/>
        <end position="62"/>
    </location>
</feature>
<accession>A0A7S4UCJ1</accession>
<reference evidence="2" key="1">
    <citation type="submission" date="2021-01" db="EMBL/GenBank/DDBJ databases">
        <authorList>
            <person name="Corre E."/>
            <person name="Pelletier E."/>
            <person name="Niang G."/>
            <person name="Scheremetjew M."/>
            <person name="Finn R."/>
            <person name="Kale V."/>
            <person name="Holt S."/>
            <person name="Cochrane G."/>
            <person name="Meng A."/>
            <person name="Brown T."/>
            <person name="Cohen L."/>
        </authorList>
    </citation>
    <scope>NUCLEOTIDE SEQUENCE</scope>
    <source>
        <strain evidence="2">CCMP 2712</strain>
    </source>
</reference>
<dbReference type="AlphaFoldDB" id="A0A7S4UCJ1"/>
<gene>
    <name evidence="2" type="ORF">GTHE00462_LOCUS36673</name>
</gene>
<protein>
    <recommendedName>
        <fullName evidence="3">EF-hand domain-containing protein</fullName>
    </recommendedName>
</protein>
<name>A0A7S4UCJ1_GUITH</name>
<evidence type="ECO:0000256" key="1">
    <source>
        <dbReference type="SAM" id="MobiDB-lite"/>
    </source>
</evidence>
<organism evidence="2">
    <name type="scientific">Guillardia theta</name>
    <name type="common">Cryptophyte</name>
    <name type="synonym">Cryptomonas phi</name>
    <dbReference type="NCBI Taxonomy" id="55529"/>
    <lineage>
        <taxon>Eukaryota</taxon>
        <taxon>Cryptophyceae</taxon>
        <taxon>Pyrenomonadales</taxon>
        <taxon>Geminigeraceae</taxon>
        <taxon>Guillardia</taxon>
    </lineage>
</organism>
<feature type="compositionally biased region" description="Basic and acidic residues" evidence="1">
    <location>
        <begin position="36"/>
        <end position="46"/>
    </location>
</feature>
<sequence length="187" mass="21730">MVKVEQEEWRWSETRLHRWCKTGEPTHFGTFGCARTERSASGRRSDVPPPSLLTSPQRSKTDPNMIAENLRLTVPSNGLIGGSLKPSERELEQPKWRNLFDQTRETREEVVTSHNFRKVCIQLGLPLSDEDLELISSKYPDGMAFHVFQVWLDWLKYQRQQIVNSSVHVTLRTTEEDEMRSCGQEED</sequence>
<proteinExistence type="predicted"/>